<reference evidence="1 2" key="1">
    <citation type="submission" date="2015-07" db="EMBL/GenBank/DDBJ databases">
        <authorList>
            <consortium name="Pathogen Informatics"/>
        </authorList>
    </citation>
    <scope>NUCLEOTIDE SEQUENCE [LARGE SCALE GENOMIC DNA]</scope>
    <source>
        <strain evidence="1 2">A325</strain>
    </source>
</reference>
<accession>A0A655WTR9</accession>
<evidence type="ECO:0000313" key="2">
    <source>
        <dbReference type="Proteomes" id="UP000046067"/>
    </source>
</evidence>
<evidence type="ECO:0000313" key="1">
    <source>
        <dbReference type="EMBL" id="CSB96623.1"/>
    </source>
</evidence>
<gene>
    <name evidence="1" type="ORF">ERS013201_01430</name>
</gene>
<dbReference type="AlphaFoldDB" id="A0A655WTR9"/>
<proteinExistence type="predicted"/>
<dbReference type="EMBL" id="CWQJ01000007">
    <property type="protein sequence ID" value="CSB96623.1"/>
    <property type="molecule type" value="Genomic_DNA"/>
</dbReference>
<dbReference type="Proteomes" id="UP000046067">
    <property type="component" value="Unassembled WGS sequence"/>
</dbReference>
<protein>
    <submittedName>
        <fullName evidence="1">Uncharacterized protein</fullName>
    </submittedName>
</protein>
<organism evidence="1 2">
    <name type="scientific">Vibrio cholerae</name>
    <dbReference type="NCBI Taxonomy" id="666"/>
    <lineage>
        <taxon>Bacteria</taxon>
        <taxon>Pseudomonadati</taxon>
        <taxon>Pseudomonadota</taxon>
        <taxon>Gammaproteobacteria</taxon>
        <taxon>Vibrionales</taxon>
        <taxon>Vibrionaceae</taxon>
        <taxon>Vibrio</taxon>
    </lineage>
</organism>
<name>A0A655WTR9_VIBCL</name>
<sequence length="100" mass="11816">MGRRHIQARFGFIARRTELAIFHHRFYCGHIPILLHIGRYFIALHKRKSTGNIIGRLTSLIWNRVIPKTAVEITGVLSCAWEFHPTMRLYLRSRQSPEYD</sequence>